<comment type="similarity">
    <text evidence="1">Belongs to the peptidase C1 family.</text>
</comment>
<dbReference type="GO" id="GO:0000323">
    <property type="term" value="C:lytic vacuole"/>
    <property type="evidence" value="ECO:0007669"/>
    <property type="project" value="UniProtKB-ARBA"/>
</dbReference>
<keyword evidence="6" id="KW-0865">Zymogen</keyword>
<keyword evidence="3 9" id="KW-0732">Signal</keyword>
<dbReference type="PROSITE" id="PS00639">
    <property type="entry name" value="THIOL_PROTEASE_HIS"/>
    <property type="match status" value="1"/>
</dbReference>
<reference evidence="12 14" key="1">
    <citation type="journal article" date="2006" name="Proc. Natl. Acad. Sci. U.S.A.">
        <title>Genome analysis of the smallest free-living eukaryote Ostreococcus tauri unveils many unique features.</title>
        <authorList>
            <person name="Derelle E."/>
            <person name="Ferraz C."/>
            <person name="Rombauts S."/>
            <person name="Rouze P."/>
            <person name="Worden A.Z."/>
            <person name="Robbens S."/>
            <person name="Partensky F."/>
            <person name="Degroeve S."/>
            <person name="Echeynie S."/>
            <person name="Cooke R."/>
            <person name="Saeys Y."/>
            <person name="Wuyts J."/>
            <person name="Jabbari K."/>
            <person name="Bowler C."/>
            <person name="Panaud O."/>
            <person name="Piegu B."/>
            <person name="Ball S.G."/>
            <person name="Ral J.-P."/>
            <person name="Bouget F.-Y."/>
            <person name="Piganeau G."/>
            <person name="De Baets B."/>
            <person name="Picard A."/>
            <person name="Delseny M."/>
            <person name="Demaille J."/>
            <person name="Van de Peer Y."/>
            <person name="Moreau H."/>
        </authorList>
    </citation>
    <scope>NUCLEOTIDE SEQUENCE [LARGE SCALE GENOMIC DNA]</scope>
    <source>
        <strain evidence="12 14">OTTH0595</strain>
    </source>
</reference>
<protein>
    <submittedName>
        <fullName evidence="12">Cysteine peptidase, cysteine active site</fullName>
    </submittedName>
</protein>
<dbReference type="Proteomes" id="UP000009170">
    <property type="component" value="Unassembled WGS sequence"/>
</dbReference>
<organism evidence="12 14">
    <name type="scientific">Ostreococcus tauri</name>
    <name type="common">Marine green alga</name>
    <dbReference type="NCBI Taxonomy" id="70448"/>
    <lineage>
        <taxon>Eukaryota</taxon>
        <taxon>Viridiplantae</taxon>
        <taxon>Chlorophyta</taxon>
        <taxon>Mamiellophyceae</taxon>
        <taxon>Mamiellales</taxon>
        <taxon>Bathycoccaceae</taxon>
        <taxon>Ostreococcus</taxon>
    </lineage>
</organism>
<dbReference type="InterPro" id="IPR025661">
    <property type="entry name" value="Pept_asp_AS"/>
</dbReference>
<dbReference type="Pfam" id="PF08246">
    <property type="entry name" value="Inhibitor_I29"/>
    <property type="match status" value="1"/>
</dbReference>
<evidence type="ECO:0000256" key="6">
    <source>
        <dbReference type="ARBA" id="ARBA00023145"/>
    </source>
</evidence>
<dbReference type="InterPro" id="IPR013128">
    <property type="entry name" value="Peptidase_C1A"/>
</dbReference>
<dbReference type="PROSITE" id="PS00139">
    <property type="entry name" value="THIOL_PROTEASE_CYS"/>
    <property type="match status" value="1"/>
</dbReference>
<dbReference type="FunCoup" id="A0A090MB39">
    <property type="interactions" value="259"/>
</dbReference>
<dbReference type="InterPro" id="IPR039417">
    <property type="entry name" value="Peptidase_C1A_papain-like"/>
</dbReference>
<keyword evidence="8" id="KW-0325">Glycoprotein</keyword>
<feature type="domain" description="Cathepsin propeptide inhibitor" evidence="11">
    <location>
        <begin position="76"/>
        <end position="137"/>
    </location>
</feature>
<dbReference type="Gene3D" id="3.90.70.10">
    <property type="entry name" value="Cysteine proteinases"/>
    <property type="match status" value="1"/>
</dbReference>
<dbReference type="PANTHER" id="PTHR12411">
    <property type="entry name" value="CYSTEINE PROTEASE FAMILY C1-RELATED"/>
    <property type="match status" value="1"/>
</dbReference>
<dbReference type="Proteomes" id="UP000195557">
    <property type="component" value="Unassembled WGS sequence"/>
</dbReference>
<dbReference type="STRING" id="70448.A0A090MB39"/>
<gene>
    <name evidence="13" type="ORF">BE221DRAFT_194819</name>
    <name evidence="12" type="ORF">OT_ostta10g01160</name>
</gene>
<keyword evidence="5" id="KW-0788">Thiol protease</keyword>
<dbReference type="GO" id="GO:0008234">
    <property type="term" value="F:cysteine-type peptidase activity"/>
    <property type="evidence" value="ECO:0007669"/>
    <property type="project" value="UniProtKB-KW"/>
</dbReference>
<dbReference type="SMART" id="SM00645">
    <property type="entry name" value="Pept_C1"/>
    <property type="match status" value="1"/>
</dbReference>
<evidence type="ECO:0000259" key="10">
    <source>
        <dbReference type="SMART" id="SM00645"/>
    </source>
</evidence>
<name>A0A090MB39_OSTTA</name>
<evidence type="ECO:0000313" key="14">
    <source>
        <dbReference type="Proteomes" id="UP000009170"/>
    </source>
</evidence>
<evidence type="ECO:0000256" key="7">
    <source>
        <dbReference type="ARBA" id="ARBA00023157"/>
    </source>
</evidence>
<sequence length="398" mass="42920">MPASRPRSRARRLRTAVACVVACVAASTTGARARAVRGRDSVGIASRVNGVESRVSDALASAKALVEDGEELKKTFETFLDAHGKRAAYATKTAEEYARRLEIFGENLIRAATQQANDRGSAKHGVTRFSDLTPEEFAERYLGHVKLSSEHREKVRARGGVIEDLPTKHLPAEFDWRFKGAVSRVKDQGQCGSCWTFSTTGAIEGAHFISTGKLVELSEQQLLDCDVGCDPDVPNACDSGCNGGLPSNAMEYIVEHGGIDTEKSYPYVGEKGECKADEGTLGATLKNFSYVSSDEKQMAAALVKHGPLSIGINAAWMQTYIGGVACPWLCDSEALDHGVLIVGYGSSGFAPVRWQQEPYWIVKNSWSPAWGEGGYYRICKDKGSCGINNMVVAAHGAD</sequence>
<dbReference type="MEROPS" id="C01.022"/>
<feature type="domain" description="Peptidase C1A papain C-terminal" evidence="10">
    <location>
        <begin position="170"/>
        <end position="395"/>
    </location>
</feature>
<dbReference type="AlphaFoldDB" id="A0A090MB39"/>
<dbReference type="InterPro" id="IPR000169">
    <property type="entry name" value="Pept_cys_AS"/>
</dbReference>
<keyword evidence="4" id="KW-0378">Hydrolase</keyword>
<keyword evidence="2" id="KW-0645">Protease</keyword>
<evidence type="ECO:0000256" key="4">
    <source>
        <dbReference type="ARBA" id="ARBA00022801"/>
    </source>
</evidence>
<accession>A0A1Y5I1K2</accession>
<evidence type="ECO:0000256" key="1">
    <source>
        <dbReference type="ARBA" id="ARBA00008455"/>
    </source>
</evidence>
<dbReference type="CDD" id="cd02248">
    <property type="entry name" value="Peptidase_C1A"/>
    <property type="match status" value="1"/>
</dbReference>
<evidence type="ECO:0000256" key="8">
    <source>
        <dbReference type="ARBA" id="ARBA00023180"/>
    </source>
</evidence>
<evidence type="ECO:0000313" key="12">
    <source>
        <dbReference type="EMBL" id="CEF99324.1"/>
    </source>
</evidence>
<accession>A0A454XJQ1</accession>
<accession>A0A090MB39</accession>
<dbReference type="FunFam" id="3.90.70.10:FF:000057">
    <property type="entry name" value="Cysteine protease RD19A"/>
    <property type="match status" value="1"/>
</dbReference>
<dbReference type="OrthoDB" id="10253408at2759"/>
<dbReference type="InterPro" id="IPR013201">
    <property type="entry name" value="Prot_inhib_I29"/>
</dbReference>
<dbReference type="EMBL" id="KZ155832">
    <property type="protein sequence ID" value="OUS43390.1"/>
    <property type="molecule type" value="Genomic_DNA"/>
</dbReference>
<dbReference type="InParanoid" id="A0A090MB39"/>
<dbReference type="Pfam" id="PF00112">
    <property type="entry name" value="Peptidase_C1"/>
    <property type="match status" value="1"/>
</dbReference>
<dbReference type="EMBL" id="CAID01000010">
    <property type="protein sequence ID" value="CEF99324.1"/>
    <property type="molecule type" value="Genomic_DNA"/>
</dbReference>
<dbReference type="InterPro" id="IPR038765">
    <property type="entry name" value="Papain-like_cys_pep_sf"/>
</dbReference>
<dbReference type="GO" id="GO:0006508">
    <property type="term" value="P:proteolysis"/>
    <property type="evidence" value="ECO:0007669"/>
    <property type="project" value="UniProtKB-KW"/>
</dbReference>
<evidence type="ECO:0000256" key="9">
    <source>
        <dbReference type="SAM" id="SignalP"/>
    </source>
</evidence>
<dbReference type="SUPFAM" id="SSF54001">
    <property type="entry name" value="Cysteine proteinases"/>
    <property type="match status" value="1"/>
</dbReference>
<dbReference type="SMART" id="SM00848">
    <property type="entry name" value="Inhibitor_I29"/>
    <property type="match status" value="1"/>
</dbReference>
<evidence type="ECO:0000256" key="3">
    <source>
        <dbReference type="ARBA" id="ARBA00022729"/>
    </source>
</evidence>
<evidence type="ECO:0000313" key="13">
    <source>
        <dbReference type="EMBL" id="OUS43390.1"/>
    </source>
</evidence>
<reference evidence="12" key="2">
    <citation type="journal article" date="2014" name="BMC Genomics">
        <title>An improved genome of the model marine alga Ostreococcus tauri unfolds by assessing Illumina de novo assemblies.</title>
        <authorList>
            <person name="Blanc-Mathieu R."/>
            <person name="Verhelst B."/>
            <person name="Derelle E."/>
            <person name="Rombauts S."/>
            <person name="Bouget F.Y."/>
            <person name="Carre I."/>
            <person name="Chateau A."/>
            <person name="Eyre-Walker A."/>
            <person name="Grimsley N."/>
            <person name="Moreau H."/>
            <person name="Piegu B."/>
            <person name="Rivals E."/>
            <person name="Schackwitz W."/>
            <person name="Van de Peer Y."/>
            <person name="Piganeau G."/>
        </authorList>
    </citation>
    <scope>NUCLEOTIDE SEQUENCE</scope>
    <source>
        <strain evidence="12">RCC4221</strain>
    </source>
</reference>
<dbReference type="PRINTS" id="PR00705">
    <property type="entry name" value="PAPAIN"/>
</dbReference>
<keyword evidence="14" id="KW-1185">Reference proteome</keyword>
<feature type="signal peptide" evidence="9">
    <location>
        <begin position="1"/>
        <end position="33"/>
    </location>
</feature>
<dbReference type="InterPro" id="IPR000668">
    <property type="entry name" value="Peptidase_C1A_C"/>
</dbReference>
<reference evidence="13" key="3">
    <citation type="submission" date="2017-04" db="EMBL/GenBank/DDBJ databases">
        <title>Population genomics of picophytoplankton unveils novel chromosome hypervariability.</title>
        <authorList>
            <consortium name="DOE Joint Genome Institute"/>
            <person name="Blanc-Mathieu R."/>
            <person name="Krasovec M."/>
            <person name="Hebrard M."/>
            <person name="Yau S."/>
            <person name="Desgranges E."/>
            <person name="Martin J."/>
            <person name="Schackwitz W."/>
            <person name="Kuo A."/>
            <person name="Salin G."/>
            <person name="Donnadieu C."/>
            <person name="Desdevises Y."/>
            <person name="Sanchez-Ferandin S."/>
            <person name="Moreau H."/>
            <person name="Rivals E."/>
            <person name="Grigoriev I.V."/>
            <person name="Grimsley N."/>
            <person name="Eyre-Walker A."/>
            <person name="Piganeau G."/>
        </authorList>
    </citation>
    <scope>NUCLEOTIDE SEQUENCE [LARGE SCALE GENOMIC DNA]</scope>
    <source>
        <strain evidence="13">RCC 1115</strain>
    </source>
</reference>
<keyword evidence="7" id="KW-1015">Disulfide bond</keyword>
<proteinExistence type="inferred from homology"/>
<dbReference type="InterPro" id="IPR025660">
    <property type="entry name" value="Pept_his_AS"/>
</dbReference>
<evidence type="ECO:0000256" key="2">
    <source>
        <dbReference type="ARBA" id="ARBA00022670"/>
    </source>
</evidence>
<dbReference type="PROSITE" id="PS00640">
    <property type="entry name" value="THIOL_PROTEASE_ASN"/>
    <property type="match status" value="1"/>
</dbReference>
<feature type="chain" id="PRO_5018617612" evidence="9">
    <location>
        <begin position="34"/>
        <end position="398"/>
    </location>
</feature>
<evidence type="ECO:0000259" key="11">
    <source>
        <dbReference type="SMART" id="SM00848"/>
    </source>
</evidence>
<evidence type="ECO:0000256" key="5">
    <source>
        <dbReference type="ARBA" id="ARBA00022807"/>
    </source>
</evidence>